<name>A0A183D7K7_9BILA</name>
<protein>
    <submittedName>
        <fullName evidence="4">Beta-lactamase domain-containing protein</fullName>
    </submittedName>
</protein>
<dbReference type="InterPro" id="IPR012338">
    <property type="entry name" value="Beta-lactam/transpept-like"/>
</dbReference>
<dbReference type="OrthoDB" id="5946976at2759"/>
<dbReference type="AlphaFoldDB" id="A0A183D7K7"/>
<dbReference type="SUPFAM" id="SSF56601">
    <property type="entry name" value="beta-lactamase/transpeptidase-like"/>
    <property type="match status" value="1"/>
</dbReference>
<accession>A0A183D7K7</accession>
<dbReference type="WBParaSite" id="GPUH_0000470501-mRNA-1">
    <property type="protein sequence ID" value="GPUH_0000470501-mRNA-1"/>
    <property type="gene ID" value="GPUH_0000470501"/>
</dbReference>
<organism evidence="4">
    <name type="scientific">Gongylonema pulchrum</name>
    <dbReference type="NCBI Taxonomy" id="637853"/>
    <lineage>
        <taxon>Eukaryota</taxon>
        <taxon>Metazoa</taxon>
        <taxon>Ecdysozoa</taxon>
        <taxon>Nematoda</taxon>
        <taxon>Chromadorea</taxon>
        <taxon>Rhabditida</taxon>
        <taxon>Spirurina</taxon>
        <taxon>Spiruromorpha</taxon>
        <taxon>Spiruroidea</taxon>
        <taxon>Gongylonematidae</taxon>
        <taxon>Gongylonema</taxon>
    </lineage>
</organism>
<feature type="domain" description="Beta-lactamase-related" evidence="1">
    <location>
        <begin position="7"/>
        <end position="71"/>
    </location>
</feature>
<evidence type="ECO:0000313" key="3">
    <source>
        <dbReference type="Proteomes" id="UP000271098"/>
    </source>
</evidence>
<dbReference type="InterPro" id="IPR052907">
    <property type="entry name" value="Beta-lactamase/esterase"/>
</dbReference>
<gene>
    <name evidence="2" type="ORF">GPUH_LOCUS4697</name>
</gene>
<dbReference type="PANTHER" id="PTHR43319">
    <property type="entry name" value="BETA-LACTAMASE-RELATED"/>
    <property type="match status" value="1"/>
</dbReference>
<evidence type="ECO:0000259" key="1">
    <source>
        <dbReference type="Pfam" id="PF00144"/>
    </source>
</evidence>
<sequence length="102" mass="11451">MLSREKEGLAVAAYKDDELVVDLWGGYAEKAAFRAWSRDTMTVVFSSTKAIGALIIAILVSRGHLHYEDKAGLISFDGELSIEQARDHQYVSRLIENENQTY</sequence>
<evidence type="ECO:0000313" key="2">
    <source>
        <dbReference type="EMBL" id="VDK46787.1"/>
    </source>
</evidence>
<keyword evidence="3" id="KW-1185">Reference proteome</keyword>
<dbReference type="Proteomes" id="UP000271098">
    <property type="component" value="Unassembled WGS sequence"/>
</dbReference>
<dbReference type="InterPro" id="IPR001466">
    <property type="entry name" value="Beta-lactam-related"/>
</dbReference>
<dbReference type="Gene3D" id="3.40.710.10">
    <property type="entry name" value="DD-peptidase/beta-lactamase superfamily"/>
    <property type="match status" value="1"/>
</dbReference>
<dbReference type="EMBL" id="UYRT01009176">
    <property type="protein sequence ID" value="VDK46787.1"/>
    <property type="molecule type" value="Genomic_DNA"/>
</dbReference>
<evidence type="ECO:0000313" key="4">
    <source>
        <dbReference type="WBParaSite" id="GPUH_0000470501-mRNA-1"/>
    </source>
</evidence>
<reference evidence="4" key="1">
    <citation type="submission" date="2016-06" db="UniProtKB">
        <authorList>
            <consortium name="WormBaseParasite"/>
        </authorList>
    </citation>
    <scope>IDENTIFICATION</scope>
</reference>
<dbReference type="Pfam" id="PF00144">
    <property type="entry name" value="Beta-lactamase"/>
    <property type="match status" value="1"/>
</dbReference>
<dbReference type="PANTHER" id="PTHR43319:SF4">
    <property type="entry name" value="BETA-LACTAMASE DOMAIN-CONTAINING PROTEIN 2"/>
    <property type="match status" value="1"/>
</dbReference>
<proteinExistence type="predicted"/>
<reference evidence="2 3" key="2">
    <citation type="submission" date="2018-11" db="EMBL/GenBank/DDBJ databases">
        <authorList>
            <consortium name="Pathogen Informatics"/>
        </authorList>
    </citation>
    <scope>NUCLEOTIDE SEQUENCE [LARGE SCALE GENOMIC DNA]</scope>
</reference>